<keyword evidence="1" id="KW-1133">Transmembrane helix</keyword>
<evidence type="ECO:0000313" key="2">
    <source>
        <dbReference type="EMBL" id="CEM55520.1"/>
    </source>
</evidence>
<reference evidence="2" key="1">
    <citation type="submission" date="2014-11" db="EMBL/GenBank/DDBJ databases">
        <authorList>
            <person name="Otto D Thomas"/>
            <person name="Naeem Raeece"/>
        </authorList>
    </citation>
    <scope>NUCLEOTIDE SEQUENCE</scope>
</reference>
<protein>
    <submittedName>
        <fullName evidence="2">Uncharacterized protein</fullName>
    </submittedName>
</protein>
<dbReference type="PhylomeDB" id="A0A0G4IEH9"/>
<feature type="transmembrane region" description="Helical" evidence="1">
    <location>
        <begin position="64"/>
        <end position="89"/>
    </location>
</feature>
<feature type="transmembrane region" description="Helical" evidence="1">
    <location>
        <begin position="127"/>
        <end position="160"/>
    </location>
</feature>
<proteinExistence type="predicted"/>
<keyword evidence="1" id="KW-0472">Membrane</keyword>
<keyword evidence="1" id="KW-0812">Transmembrane</keyword>
<dbReference type="VEuPathDB" id="CryptoDB:Cvel_13614"/>
<accession>A0A0G4IEH9</accession>
<gene>
    <name evidence="2" type="ORF">Cvel_13614</name>
</gene>
<evidence type="ECO:0000256" key="1">
    <source>
        <dbReference type="SAM" id="Phobius"/>
    </source>
</evidence>
<dbReference type="EMBL" id="CDMZ01005884">
    <property type="protein sequence ID" value="CEM55520.1"/>
    <property type="molecule type" value="Genomic_DNA"/>
</dbReference>
<sequence length="226" mass="25430">MLQAGKASVLTEFHLKALDVRQAELDFYLSVFDKLMSIAGFLATFASSALLLEPTEDEFLEAAFVVSTSSALGLNLLVLIISTLCTVWGPGRALRGDGAEAVGYSVYVLDIACDWTKFFFDLGLTCYFISSILVSWMFLSFVAAVTTSTLLFLAMWGIFFKYRRLKKRLLPKKFTHGKVAGNPMRAVEPNNLAYPVESDQAYLAAQQRERERQHREARQNSWLRML</sequence>
<dbReference type="AlphaFoldDB" id="A0A0G4IEH9"/>
<name>A0A0G4IEH9_9ALVE</name>
<feature type="transmembrane region" description="Helical" evidence="1">
    <location>
        <begin position="35"/>
        <end position="52"/>
    </location>
</feature>
<organism evidence="2">
    <name type="scientific">Chromera velia CCMP2878</name>
    <dbReference type="NCBI Taxonomy" id="1169474"/>
    <lineage>
        <taxon>Eukaryota</taxon>
        <taxon>Sar</taxon>
        <taxon>Alveolata</taxon>
        <taxon>Colpodellida</taxon>
        <taxon>Chromeraceae</taxon>
        <taxon>Chromera</taxon>
    </lineage>
</organism>